<dbReference type="GO" id="GO:0106335">
    <property type="term" value="F:tRNA (5-carboxymethyluridine(34)-5-O)-methyltransferase activity"/>
    <property type="evidence" value="ECO:0007669"/>
    <property type="project" value="TreeGrafter"/>
</dbReference>
<gene>
    <name evidence="4" type="ORF">F5891DRAFT_943308</name>
</gene>
<evidence type="ECO:0000259" key="3">
    <source>
        <dbReference type="Pfam" id="PF13649"/>
    </source>
</evidence>
<keyword evidence="2" id="KW-0808">Transferase</keyword>
<dbReference type="PANTHER" id="PTHR13069">
    <property type="entry name" value="ALKYLATED DNA REPAIR PROTEIN ALKB HOMOLOG 8"/>
    <property type="match status" value="1"/>
</dbReference>
<evidence type="ECO:0000313" key="5">
    <source>
        <dbReference type="Proteomes" id="UP001195769"/>
    </source>
</evidence>
<dbReference type="Pfam" id="PF13649">
    <property type="entry name" value="Methyltransf_25"/>
    <property type="match status" value="1"/>
</dbReference>
<dbReference type="InterPro" id="IPR051422">
    <property type="entry name" value="AlkB_tRNA_MeTrf/Diox"/>
</dbReference>
<reference evidence="4" key="1">
    <citation type="journal article" date="2020" name="New Phytol.">
        <title>Comparative genomics reveals dynamic genome evolution in host specialist ectomycorrhizal fungi.</title>
        <authorList>
            <person name="Lofgren L.A."/>
            <person name="Nguyen N.H."/>
            <person name="Vilgalys R."/>
            <person name="Ruytinx J."/>
            <person name="Liao H.L."/>
            <person name="Branco S."/>
            <person name="Kuo A."/>
            <person name="LaButti K."/>
            <person name="Lipzen A."/>
            <person name="Andreopoulos W."/>
            <person name="Pangilinan J."/>
            <person name="Riley R."/>
            <person name="Hundley H."/>
            <person name="Na H."/>
            <person name="Barry K."/>
            <person name="Grigoriev I.V."/>
            <person name="Stajich J.E."/>
            <person name="Kennedy P.G."/>
        </authorList>
    </citation>
    <scope>NUCLEOTIDE SEQUENCE</scope>
    <source>
        <strain evidence="4">FC203</strain>
    </source>
</reference>
<feature type="domain" description="Methyltransferase" evidence="3">
    <location>
        <begin position="57"/>
        <end position="146"/>
    </location>
</feature>
<comment type="caution">
    <text evidence="4">The sequence shown here is derived from an EMBL/GenBank/DDBJ whole genome shotgun (WGS) entry which is preliminary data.</text>
</comment>
<dbReference type="GO" id="GO:0002098">
    <property type="term" value="P:tRNA wobble uridine modification"/>
    <property type="evidence" value="ECO:0007669"/>
    <property type="project" value="TreeGrafter"/>
</dbReference>
<dbReference type="AlphaFoldDB" id="A0AAD4EH23"/>
<keyword evidence="5" id="KW-1185">Reference proteome</keyword>
<evidence type="ECO:0000313" key="4">
    <source>
        <dbReference type="EMBL" id="KAG1905927.1"/>
    </source>
</evidence>
<dbReference type="Proteomes" id="UP001195769">
    <property type="component" value="Unassembled WGS sequence"/>
</dbReference>
<name>A0AAD4EH23_9AGAM</name>
<dbReference type="GeneID" id="64668772"/>
<dbReference type="SUPFAM" id="SSF53335">
    <property type="entry name" value="S-adenosyl-L-methionine-dependent methyltransferases"/>
    <property type="match status" value="1"/>
</dbReference>
<evidence type="ECO:0000256" key="1">
    <source>
        <dbReference type="ARBA" id="ARBA00022603"/>
    </source>
</evidence>
<dbReference type="InterPro" id="IPR041698">
    <property type="entry name" value="Methyltransf_25"/>
</dbReference>
<evidence type="ECO:0000256" key="2">
    <source>
        <dbReference type="ARBA" id="ARBA00022679"/>
    </source>
</evidence>
<sequence>MKPVKSITIIDDPQVHEDQHVHAVYDQIASHFSSTRYKPWPIIAKFLSDLPTGWIGLDSGTGNGKYLPLPADRPSSVLTIGLDRSRNLLQIAQHAGSEPGCLITQEVVWGDILGSGWRLGAFDYTISIATIHHLASHDRRKLAVQVRATFIYGQKRLLQAVSPVHGRVMIYVWAIEQDELSKRSISTSDTDGSDHYPLTGEDVFVPWVMSQNQHTAKGKFKNDIPSSATSKEVVSTAPTLAAEIPVYNRYYHMFAKGELKQLTIQAVEGLGLLVGSRESANAKGCRGVEIIQEGWERSNYYVELRRWVS</sequence>
<dbReference type="GO" id="GO:0030488">
    <property type="term" value="P:tRNA methylation"/>
    <property type="evidence" value="ECO:0007669"/>
    <property type="project" value="TreeGrafter"/>
</dbReference>
<dbReference type="GO" id="GO:0000049">
    <property type="term" value="F:tRNA binding"/>
    <property type="evidence" value="ECO:0007669"/>
    <property type="project" value="TreeGrafter"/>
</dbReference>
<dbReference type="EMBL" id="JABBWK010000006">
    <property type="protein sequence ID" value="KAG1905927.1"/>
    <property type="molecule type" value="Genomic_DNA"/>
</dbReference>
<dbReference type="GO" id="GO:0005634">
    <property type="term" value="C:nucleus"/>
    <property type="evidence" value="ECO:0007669"/>
    <property type="project" value="TreeGrafter"/>
</dbReference>
<protein>
    <recommendedName>
        <fullName evidence="3">Methyltransferase domain-containing protein</fullName>
    </recommendedName>
</protein>
<proteinExistence type="predicted"/>
<accession>A0AAD4EH23</accession>
<dbReference type="InterPro" id="IPR029063">
    <property type="entry name" value="SAM-dependent_MTases_sf"/>
</dbReference>
<dbReference type="PANTHER" id="PTHR13069:SF21">
    <property type="entry name" value="ALKYLATED DNA REPAIR PROTEIN ALKB HOMOLOG 8"/>
    <property type="match status" value="1"/>
</dbReference>
<dbReference type="GO" id="GO:0005737">
    <property type="term" value="C:cytoplasm"/>
    <property type="evidence" value="ECO:0007669"/>
    <property type="project" value="TreeGrafter"/>
</dbReference>
<organism evidence="4 5">
    <name type="scientific">Suillus fuscotomentosus</name>
    <dbReference type="NCBI Taxonomy" id="1912939"/>
    <lineage>
        <taxon>Eukaryota</taxon>
        <taxon>Fungi</taxon>
        <taxon>Dikarya</taxon>
        <taxon>Basidiomycota</taxon>
        <taxon>Agaricomycotina</taxon>
        <taxon>Agaricomycetes</taxon>
        <taxon>Agaricomycetidae</taxon>
        <taxon>Boletales</taxon>
        <taxon>Suillineae</taxon>
        <taxon>Suillaceae</taxon>
        <taxon>Suillus</taxon>
    </lineage>
</organism>
<dbReference type="Gene3D" id="3.40.50.150">
    <property type="entry name" value="Vaccinia Virus protein VP39"/>
    <property type="match status" value="1"/>
</dbReference>
<keyword evidence="1" id="KW-0489">Methyltransferase</keyword>
<dbReference type="RefSeq" id="XP_041231502.1">
    <property type="nucleotide sequence ID" value="XM_041374474.1"/>
</dbReference>